<dbReference type="GO" id="GO:0008526">
    <property type="term" value="F:phosphatidylinositol transfer activity"/>
    <property type="evidence" value="ECO:0007669"/>
    <property type="project" value="TreeGrafter"/>
</dbReference>
<dbReference type="InterPro" id="IPR036865">
    <property type="entry name" value="CRAL-TRIO_dom_sf"/>
</dbReference>
<dbReference type="AlphaFoldDB" id="A0A6A4NI58"/>
<organism evidence="1 2">
    <name type="scientific">Lupinus albus</name>
    <name type="common">White lupine</name>
    <name type="synonym">Lupinus termis</name>
    <dbReference type="NCBI Taxonomy" id="3870"/>
    <lineage>
        <taxon>Eukaryota</taxon>
        <taxon>Viridiplantae</taxon>
        <taxon>Streptophyta</taxon>
        <taxon>Embryophyta</taxon>
        <taxon>Tracheophyta</taxon>
        <taxon>Spermatophyta</taxon>
        <taxon>Magnoliopsida</taxon>
        <taxon>eudicotyledons</taxon>
        <taxon>Gunneridae</taxon>
        <taxon>Pentapetalae</taxon>
        <taxon>rosids</taxon>
        <taxon>fabids</taxon>
        <taxon>Fabales</taxon>
        <taxon>Fabaceae</taxon>
        <taxon>Papilionoideae</taxon>
        <taxon>50 kb inversion clade</taxon>
        <taxon>genistoids sensu lato</taxon>
        <taxon>core genistoids</taxon>
        <taxon>Genisteae</taxon>
        <taxon>Lupinus</taxon>
    </lineage>
</organism>
<name>A0A6A4NI58_LUPAL</name>
<reference evidence="2" key="1">
    <citation type="journal article" date="2020" name="Nat. Commun.">
        <title>Genome sequence of the cluster root forming white lupin.</title>
        <authorList>
            <person name="Hufnagel B."/>
            <person name="Marques A."/>
            <person name="Soriano A."/>
            <person name="Marques L."/>
            <person name="Divol F."/>
            <person name="Doumas P."/>
            <person name="Sallet E."/>
            <person name="Mancinotti D."/>
            <person name="Carrere S."/>
            <person name="Marande W."/>
            <person name="Arribat S."/>
            <person name="Keller J."/>
            <person name="Huneau C."/>
            <person name="Blein T."/>
            <person name="Aime D."/>
            <person name="Laguerre M."/>
            <person name="Taylor J."/>
            <person name="Schubert V."/>
            <person name="Nelson M."/>
            <person name="Geu-Flores F."/>
            <person name="Crespi M."/>
            <person name="Gallardo-Guerrero K."/>
            <person name="Delaux P.-M."/>
            <person name="Salse J."/>
            <person name="Berges H."/>
            <person name="Guyot R."/>
            <person name="Gouzy J."/>
            <person name="Peret B."/>
        </authorList>
    </citation>
    <scope>NUCLEOTIDE SEQUENCE [LARGE SCALE GENOMIC DNA]</scope>
    <source>
        <strain evidence="2">cv. Amiga</strain>
    </source>
</reference>
<sequence length="92" mass="10795">MNMNLNKTTSKGHEQMLISQEQQAKINEVRRLIGPLSDKESVYCSDGSISRYLSSKNWNVKKATQTLKLKWREEYKSEQISWVCYCFPSLFL</sequence>
<dbReference type="InterPro" id="IPR052578">
    <property type="entry name" value="PI_Transfer_CRAL-TRIO"/>
</dbReference>
<dbReference type="Proteomes" id="UP000447434">
    <property type="component" value="Chromosome 23"/>
</dbReference>
<dbReference type="PANTHER" id="PTHR45824:SF8">
    <property type="entry name" value="CRAL-TRIO LIPID BINDING DOMAIN, CRAL_TRIO DOMAIN-CONTAINING PROTEIN-RELATED"/>
    <property type="match status" value="1"/>
</dbReference>
<dbReference type="SUPFAM" id="SSF46938">
    <property type="entry name" value="CRAL/TRIO N-terminal domain"/>
    <property type="match status" value="1"/>
</dbReference>
<dbReference type="EMBL" id="WOCE01000023">
    <property type="protein sequence ID" value="KAE9587154.1"/>
    <property type="molecule type" value="Genomic_DNA"/>
</dbReference>
<dbReference type="PANTHER" id="PTHR45824">
    <property type="entry name" value="GH16843P"/>
    <property type="match status" value="1"/>
</dbReference>
<proteinExistence type="predicted"/>
<protein>
    <submittedName>
        <fullName evidence="1">Putative CRAL/TRIO domain-containing protein</fullName>
    </submittedName>
</protein>
<evidence type="ECO:0000313" key="1">
    <source>
        <dbReference type="EMBL" id="KAE9587154.1"/>
    </source>
</evidence>
<evidence type="ECO:0000313" key="2">
    <source>
        <dbReference type="Proteomes" id="UP000447434"/>
    </source>
</evidence>
<dbReference type="OrthoDB" id="1724913at2759"/>
<dbReference type="InterPro" id="IPR036273">
    <property type="entry name" value="CRAL/TRIO_N_dom_sf"/>
</dbReference>
<accession>A0A6A4NI58</accession>
<gene>
    <name evidence="1" type="ORF">Lalb_Chr23g0270651</name>
</gene>
<keyword evidence="2" id="KW-1185">Reference proteome</keyword>
<dbReference type="Gene3D" id="3.40.525.10">
    <property type="entry name" value="CRAL-TRIO lipid binding domain"/>
    <property type="match status" value="1"/>
</dbReference>
<comment type="caution">
    <text evidence="1">The sequence shown here is derived from an EMBL/GenBank/DDBJ whole genome shotgun (WGS) entry which is preliminary data.</text>
</comment>